<evidence type="ECO:0000256" key="1">
    <source>
        <dbReference type="SAM" id="MobiDB-lite"/>
    </source>
</evidence>
<feature type="region of interest" description="Disordered" evidence="1">
    <location>
        <begin position="103"/>
        <end position="177"/>
    </location>
</feature>
<comment type="caution">
    <text evidence="2">The sequence shown here is derived from an EMBL/GenBank/DDBJ whole genome shotgun (WGS) entry which is preliminary data.</text>
</comment>
<feature type="compositionally biased region" description="Low complexity" evidence="1">
    <location>
        <begin position="55"/>
        <end position="71"/>
    </location>
</feature>
<feature type="compositionally biased region" description="Low complexity" evidence="1">
    <location>
        <begin position="156"/>
        <end position="167"/>
    </location>
</feature>
<feature type="compositionally biased region" description="Polar residues" evidence="1">
    <location>
        <begin position="141"/>
        <end position="150"/>
    </location>
</feature>
<evidence type="ECO:0000313" key="2">
    <source>
        <dbReference type="EMBL" id="MPC46460.1"/>
    </source>
</evidence>
<dbReference type="AlphaFoldDB" id="A0A5B7FFT0"/>
<accession>A0A5B7FFT0</accession>
<protein>
    <submittedName>
        <fullName evidence="2">Uncharacterized protein</fullName>
    </submittedName>
</protein>
<gene>
    <name evidence="2" type="ORF">E2C01_040180</name>
</gene>
<dbReference type="Proteomes" id="UP000324222">
    <property type="component" value="Unassembled WGS sequence"/>
</dbReference>
<evidence type="ECO:0000313" key="3">
    <source>
        <dbReference type="Proteomes" id="UP000324222"/>
    </source>
</evidence>
<feature type="region of interest" description="Disordered" evidence="1">
    <location>
        <begin position="55"/>
        <end position="84"/>
    </location>
</feature>
<dbReference type="EMBL" id="VSRR010007219">
    <property type="protein sequence ID" value="MPC46460.1"/>
    <property type="molecule type" value="Genomic_DNA"/>
</dbReference>
<feature type="compositionally biased region" description="Low complexity" evidence="1">
    <location>
        <begin position="193"/>
        <end position="205"/>
    </location>
</feature>
<reference evidence="2 3" key="1">
    <citation type="submission" date="2019-05" db="EMBL/GenBank/DDBJ databases">
        <title>Another draft genome of Portunus trituberculatus and its Hox gene families provides insights of decapod evolution.</title>
        <authorList>
            <person name="Jeong J.-H."/>
            <person name="Song I."/>
            <person name="Kim S."/>
            <person name="Choi T."/>
            <person name="Kim D."/>
            <person name="Ryu S."/>
            <person name="Kim W."/>
        </authorList>
    </citation>
    <scope>NUCLEOTIDE SEQUENCE [LARGE SCALE GENOMIC DNA]</scope>
    <source>
        <tissue evidence="2">Muscle</tissue>
    </source>
</reference>
<keyword evidence="3" id="KW-1185">Reference proteome</keyword>
<feature type="region of interest" description="Disordered" evidence="1">
    <location>
        <begin position="190"/>
        <end position="216"/>
    </location>
</feature>
<organism evidence="2 3">
    <name type="scientific">Portunus trituberculatus</name>
    <name type="common">Swimming crab</name>
    <name type="synonym">Neptunus trituberculatus</name>
    <dbReference type="NCBI Taxonomy" id="210409"/>
    <lineage>
        <taxon>Eukaryota</taxon>
        <taxon>Metazoa</taxon>
        <taxon>Ecdysozoa</taxon>
        <taxon>Arthropoda</taxon>
        <taxon>Crustacea</taxon>
        <taxon>Multicrustacea</taxon>
        <taxon>Malacostraca</taxon>
        <taxon>Eumalacostraca</taxon>
        <taxon>Eucarida</taxon>
        <taxon>Decapoda</taxon>
        <taxon>Pleocyemata</taxon>
        <taxon>Brachyura</taxon>
        <taxon>Eubrachyura</taxon>
        <taxon>Portunoidea</taxon>
        <taxon>Portunidae</taxon>
        <taxon>Portuninae</taxon>
        <taxon>Portunus</taxon>
    </lineage>
</organism>
<sequence length="233" mass="24845">MLLVPSLPHHRHTHHHSLLCQSAFCHSLTTSLTTCVSMPHSSICHMLVSQSVSQSVPSMSHPPVSHSVSQPGAPRRAGSPVPLFPDTRHVSLTVPLQKPLTWPSLSSPHHAACPGVPAPTAPKSSTRRRNSSAPRQDATARGTSPATTRPTARCLAAPAPTSPSTSPRTHRTPSRCGKYGYRFPLPPPTHDCGVVQLGPQPQPQLAHSPRPRPTLRPFLALCAKVTQSQTSGS</sequence>
<proteinExistence type="predicted"/>
<name>A0A5B7FFT0_PORTR</name>